<evidence type="ECO:0000313" key="2">
    <source>
        <dbReference type="Proteomes" id="UP000287853"/>
    </source>
</evidence>
<accession>A0A3S3QFS1</accession>
<comment type="caution">
    <text evidence="1">The sequence shown here is derived from an EMBL/GenBank/DDBJ whole genome shotgun (WGS) entry which is preliminary data.</text>
</comment>
<proteinExistence type="predicted"/>
<protein>
    <submittedName>
        <fullName evidence="1">Uncharacterized protein</fullName>
    </submittedName>
</protein>
<dbReference type="EMBL" id="MTKO01000066">
    <property type="protein sequence ID" value="RWX46312.1"/>
    <property type="molecule type" value="Genomic_DNA"/>
</dbReference>
<organism evidence="1 2">
    <name type="scientific">Candidatus Electrothrix aarhusensis</name>
    <dbReference type="NCBI Taxonomy" id="1859131"/>
    <lineage>
        <taxon>Bacteria</taxon>
        <taxon>Pseudomonadati</taxon>
        <taxon>Thermodesulfobacteriota</taxon>
        <taxon>Desulfobulbia</taxon>
        <taxon>Desulfobulbales</taxon>
        <taxon>Desulfobulbaceae</taxon>
        <taxon>Candidatus Electrothrix</taxon>
    </lineage>
</organism>
<name>A0A3S3QFS1_9BACT</name>
<sequence>MKQHSSTTQLPRIQVIRLEAGWKYLTTMLIGSAMFGNSVNQVYAEKWKEQGYGKGVNLFCYGGKR</sequence>
<evidence type="ECO:0000313" key="1">
    <source>
        <dbReference type="EMBL" id="RWX46312.1"/>
    </source>
</evidence>
<dbReference type="Proteomes" id="UP000287853">
    <property type="component" value="Unassembled WGS sequence"/>
</dbReference>
<reference evidence="1 2" key="1">
    <citation type="submission" date="2017-01" db="EMBL/GenBank/DDBJ databases">
        <title>The cable genome- insights into the physiology and evolution of filamentous bacteria capable of sulfide oxidation via long distance electron transfer.</title>
        <authorList>
            <person name="Schreiber L."/>
            <person name="Bjerg J.T."/>
            <person name="Boggild A."/>
            <person name="Van De Vossenberg J."/>
            <person name="Meysman F."/>
            <person name="Nielsen L.P."/>
            <person name="Schramm A."/>
            <person name="Kjeldsen K.U."/>
        </authorList>
    </citation>
    <scope>NUCLEOTIDE SEQUENCE [LARGE SCALE GENOMIC DNA]</scope>
    <source>
        <strain evidence="1">MCF</strain>
    </source>
</reference>
<keyword evidence="2" id="KW-1185">Reference proteome</keyword>
<gene>
    <name evidence="1" type="ORF">H206_01390</name>
</gene>
<dbReference type="AlphaFoldDB" id="A0A3S3QFS1"/>